<evidence type="ECO:0000313" key="6">
    <source>
        <dbReference type="EMBL" id="QPI52106.1"/>
    </source>
</evidence>
<dbReference type="PANTHER" id="PTHR30055:SF151">
    <property type="entry name" value="TRANSCRIPTIONAL REGULATORY PROTEIN"/>
    <property type="match status" value="1"/>
</dbReference>
<dbReference type="InterPro" id="IPR009057">
    <property type="entry name" value="Homeodomain-like_sf"/>
</dbReference>
<dbReference type="SUPFAM" id="SSF48498">
    <property type="entry name" value="Tetracyclin repressor-like, C-terminal domain"/>
    <property type="match status" value="1"/>
</dbReference>
<dbReference type="RefSeq" id="WP_206091603.1">
    <property type="nucleotide sequence ID" value="NZ_CP065053.1"/>
</dbReference>
<dbReference type="EMBL" id="CP065053">
    <property type="protein sequence ID" value="QPI52106.1"/>
    <property type="molecule type" value="Genomic_DNA"/>
</dbReference>
<organism evidence="6 7">
    <name type="scientific">Massilia antarctica</name>
    <dbReference type="NCBI Taxonomy" id="2765360"/>
    <lineage>
        <taxon>Bacteria</taxon>
        <taxon>Pseudomonadati</taxon>
        <taxon>Pseudomonadota</taxon>
        <taxon>Betaproteobacteria</taxon>
        <taxon>Burkholderiales</taxon>
        <taxon>Oxalobacteraceae</taxon>
        <taxon>Telluria group</taxon>
        <taxon>Massilia</taxon>
    </lineage>
</organism>
<dbReference type="InterPro" id="IPR036271">
    <property type="entry name" value="Tet_transcr_reg_TetR-rel_C_sf"/>
</dbReference>
<dbReference type="Proteomes" id="UP000662888">
    <property type="component" value="Chromosome"/>
</dbReference>
<accession>A0AA48WGR1</accession>
<keyword evidence="7" id="KW-1185">Reference proteome</keyword>
<evidence type="ECO:0000256" key="4">
    <source>
        <dbReference type="PROSITE-ProRule" id="PRU00335"/>
    </source>
</evidence>
<dbReference type="InterPro" id="IPR001647">
    <property type="entry name" value="HTH_TetR"/>
</dbReference>
<evidence type="ECO:0000256" key="1">
    <source>
        <dbReference type="ARBA" id="ARBA00023015"/>
    </source>
</evidence>
<reference evidence="6 7" key="1">
    <citation type="submission" date="2020-11" db="EMBL/GenBank/DDBJ databases">
        <authorList>
            <person name="Sun Q."/>
        </authorList>
    </citation>
    <scope>NUCLEOTIDE SEQUENCE [LARGE SCALE GENOMIC DNA]</scope>
    <source>
        <strain evidence="6 7">P8398</strain>
    </source>
</reference>
<gene>
    <name evidence="6" type="ORF">IV454_11740</name>
</gene>
<evidence type="ECO:0000256" key="3">
    <source>
        <dbReference type="ARBA" id="ARBA00023163"/>
    </source>
</evidence>
<keyword evidence="2 4" id="KW-0238">DNA-binding</keyword>
<name>A0AA48WGR1_9BURK</name>
<dbReference type="InterPro" id="IPR050109">
    <property type="entry name" value="HTH-type_TetR-like_transc_reg"/>
</dbReference>
<dbReference type="Pfam" id="PF00440">
    <property type="entry name" value="TetR_N"/>
    <property type="match status" value="1"/>
</dbReference>
<proteinExistence type="predicted"/>
<dbReference type="PROSITE" id="PS50977">
    <property type="entry name" value="HTH_TETR_2"/>
    <property type="match status" value="1"/>
</dbReference>
<keyword evidence="3" id="KW-0804">Transcription</keyword>
<protein>
    <submittedName>
        <fullName evidence="6">TetR family transcriptional regulator</fullName>
    </submittedName>
</protein>
<dbReference type="SUPFAM" id="SSF46689">
    <property type="entry name" value="Homeodomain-like"/>
    <property type="match status" value="1"/>
</dbReference>
<feature type="DNA-binding region" description="H-T-H motif" evidence="4">
    <location>
        <begin position="37"/>
        <end position="56"/>
    </location>
</feature>
<dbReference type="Gene3D" id="1.10.10.60">
    <property type="entry name" value="Homeodomain-like"/>
    <property type="match status" value="1"/>
</dbReference>
<keyword evidence="1" id="KW-0805">Transcription regulation</keyword>
<dbReference type="PANTHER" id="PTHR30055">
    <property type="entry name" value="HTH-TYPE TRANSCRIPTIONAL REGULATOR RUTR"/>
    <property type="match status" value="1"/>
</dbReference>
<feature type="domain" description="HTH tetR-type" evidence="5">
    <location>
        <begin position="14"/>
        <end position="74"/>
    </location>
</feature>
<evidence type="ECO:0000259" key="5">
    <source>
        <dbReference type="PROSITE" id="PS50977"/>
    </source>
</evidence>
<dbReference type="Gene3D" id="1.10.357.10">
    <property type="entry name" value="Tetracycline Repressor, domain 2"/>
    <property type="match status" value="1"/>
</dbReference>
<evidence type="ECO:0000313" key="7">
    <source>
        <dbReference type="Proteomes" id="UP000662888"/>
    </source>
</evidence>
<sequence>MDKKTPRRTRREESLSKERIIEAAIDILDRSGESGLTFRALSDMLATGPGAIYWHIDNKDDLLTAACDAIVARTVQAGASGAAPRDAIRALALDLFDAMEAHPWAGAALIRAGGQLPVVRVLECLGRQVQALGVPPQAQWLTVSALLHFILGVGGQNAANMQRVCGDDVARGDLLDQVAAAWSRLSPADYPFARSMAGQLRIHDDRADFLAGVDLILNGIGVIAAQA</sequence>
<evidence type="ECO:0000256" key="2">
    <source>
        <dbReference type="ARBA" id="ARBA00023125"/>
    </source>
</evidence>